<accession>A0ABQ4RTK8</accession>
<reference evidence="2" key="2">
    <citation type="submission" date="2021-08" db="EMBL/GenBank/DDBJ databases">
        <authorList>
            <person name="Tani A."/>
            <person name="Ola A."/>
            <person name="Ogura Y."/>
            <person name="Katsura K."/>
            <person name="Hayashi T."/>
        </authorList>
    </citation>
    <scope>NUCLEOTIDE SEQUENCE</scope>
    <source>
        <strain evidence="2">DSM 19015</strain>
    </source>
</reference>
<gene>
    <name evidence="2" type="ORF">OCOJLMKI_0105</name>
</gene>
<evidence type="ECO:0000313" key="2">
    <source>
        <dbReference type="EMBL" id="GJD92922.1"/>
    </source>
</evidence>
<dbReference type="Proteomes" id="UP001055125">
    <property type="component" value="Unassembled WGS sequence"/>
</dbReference>
<dbReference type="EMBL" id="BPQP01000001">
    <property type="protein sequence ID" value="GJD92922.1"/>
    <property type="molecule type" value="Genomic_DNA"/>
</dbReference>
<evidence type="ECO:0000313" key="3">
    <source>
        <dbReference type="Proteomes" id="UP001055125"/>
    </source>
</evidence>
<feature type="region of interest" description="Disordered" evidence="1">
    <location>
        <begin position="498"/>
        <end position="522"/>
    </location>
</feature>
<evidence type="ECO:0008006" key="4">
    <source>
        <dbReference type="Google" id="ProtNLM"/>
    </source>
</evidence>
<organism evidence="2 3">
    <name type="scientific">Methylobacterium iners</name>
    <dbReference type="NCBI Taxonomy" id="418707"/>
    <lineage>
        <taxon>Bacteria</taxon>
        <taxon>Pseudomonadati</taxon>
        <taxon>Pseudomonadota</taxon>
        <taxon>Alphaproteobacteria</taxon>
        <taxon>Hyphomicrobiales</taxon>
        <taxon>Methylobacteriaceae</taxon>
        <taxon>Methylobacterium</taxon>
    </lineage>
</organism>
<reference evidence="2" key="1">
    <citation type="journal article" date="2021" name="Front. Microbiol.">
        <title>Comprehensive Comparative Genomics and Phenotyping of Methylobacterium Species.</title>
        <authorList>
            <person name="Alessa O."/>
            <person name="Ogura Y."/>
            <person name="Fujitani Y."/>
            <person name="Takami H."/>
            <person name="Hayashi T."/>
            <person name="Sahin N."/>
            <person name="Tani A."/>
        </authorList>
    </citation>
    <scope>NUCLEOTIDE SEQUENCE</scope>
    <source>
        <strain evidence="2">DSM 19015</strain>
    </source>
</reference>
<evidence type="ECO:0000256" key="1">
    <source>
        <dbReference type="SAM" id="MobiDB-lite"/>
    </source>
</evidence>
<name>A0ABQ4RTK8_9HYPH</name>
<proteinExistence type="predicted"/>
<protein>
    <recommendedName>
        <fullName evidence="4">Terminase</fullName>
    </recommendedName>
</protein>
<keyword evidence="3" id="KW-1185">Reference proteome</keyword>
<sequence length="522" mass="56861">MSLLDELITSLGVLPEAEREAVTRDAVEATQDLLLIPNPGPQTDAYFSEADELYYGGQAGGGKSGLLIGLALNEHTSSLILRRVNADAAELAEEACGFAGDRGSYNGQKHVLKVDGGIRQVQFGGCQFEENKERYKGRAKDLYGFDEISDFTRTQFKFITTWNRSSKPGQRCRVVCAGNPPTRPEGLWVLEYWGPWLDKNHPKYPTAPGVLRWYTTGSNGEDIEVEGRGPHMIDGREVFARSRTFIPAKLSDNPYLAGTNYQASLDSLPPELRAAYRDGNFQAEIKDDAFQLIPTDWVTAAQARWHETGRNGFAMTAIALDPAGGGADAAEIAARYGGWVSPFTTVQGKETADHSMMAGRVVALRRDGCPVIVDGGGGYGGATTMRLKDNSIEATAFVGSEGSTGITNDAAKLGFVNRRAEAHWRLREALDPDQEGGSIVAIPPGNEVKADLCAVRWELTRQGIKIESKEDIKKRIGRSPGKGDVVVMLFSEGDRAAKRSKARRSNGLQATANMGYAHMRRR</sequence>
<dbReference type="Gene3D" id="3.30.420.240">
    <property type="match status" value="1"/>
</dbReference>
<comment type="caution">
    <text evidence="2">The sequence shown here is derived from an EMBL/GenBank/DDBJ whole genome shotgun (WGS) entry which is preliminary data.</text>
</comment>
<dbReference type="RefSeq" id="WP_238242034.1">
    <property type="nucleotide sequence ID" value="NZ_BPQP01000001.1"/>
</dbReference>